<feature type="transmembrane region" description="Helical" evidence="10">
    <location>
        <begin position="136"/>
        <end position="154"/>
    </location>
</feature>
<keyword evidence="6 10" id="KW-1133">Transmembrane helix</keyword>
<dbReference type="PANTHER" id="PTHR30487:SF0">
    <property type="entry name" value="PREPILIN LEADER PEPTIDASE_N-METHYLTRANSFERASE-RELATED"/>
    <property type="match status" value="1"/>
</dbReference>
<dbReference type="InterPro" id="IPR000045">
    <property type="entry name" value="Prepilin_IV_endopep_pep"/>
</dbReference>
<feature type="transmembrane region" description="Helical" evidence="10">
    <location>
        <begin position="229"/>
        <end position="253"/>
    </location>
</feature>
<evidence type="ECO:0000256" key="4">
    <source>
        <dbReference type="ARBA" id="ARBA00022519"/>
    </source>
</evidence>
<dbReference type="GO" id="GO:0008168">
    <property type="term" value="F:methyltransferase activity"/>
    <property type="evidence" value="ECO:0007669"/>
    <property type="project" value="UniProtKB-KW"/>
</dbReference>
<evidence type="ECO:0000256" key="6">
    <source>
        <dbReference type="ARBA" id="ARBA00022989"/>
    </source>
</evidence>
<dbReference type="GO" id="GO:0006465">
    <property type="term" value="P:signal peptide processing"/>
    <property type="evidence" value="ECO:0007669"/>
    <property type="project" value="TreeGrafter"/>
</dbReference>
<evidence type="ECO:0000256" key="8">
    <source>
        <dbReference type="RuleBase" id="RU003793"/>
    </source>
</evidence>
<evidence type="ECO:0000313" key="13">
    <source>
        <dbReference type="EMBL" id="EFC53106.1"/>
    </source>
</evidence>
<comment type="caution">
    <text evidence="13">The sequence shown here is derived from an EMBL/GenBank/DDBJ whole genome shotgun (WGS) entry which is preliminary data.</text>
</comment>
<accession>A0A9W5N0A4</accession>
<feature type="transmembrane region" description="Helical" evidence="10">
    <location>
        <begin position="188"/>
        <end position="209"/>
    </location>
</feature>
<dbReference type="EMBL" id="ACEO02000001">
    <property type="protein sequence ID" value="EFC53106.1"/>
    <property type="molecule type" value="Genomic_DNA"/>
</dbReference>
<reference evidence="13 14" key="1">
    <citation type="submission" date="2010-01" db="EMBL/GenBank/DDBJ databases">
        <authorList>
            <person name="Weinstock G."/>
            <person name="Sodergren E."/>
            <person name="Clifton S."/>
            <person name="Fulton L."/>
            <person name="Fulton B."/>
            <person name="Courtney L."/>
            <person name="Fronick C."/>
            <person name="Harrison M."/>
            <person name="Strong C."/>
            <person name="Farmer C."/>
            <person name="Delahaunty K."/>
            <person name="Markovic C."/>
            <person name="Hall O."/>
            <person name="Minx P."/>
            <person name="Tomlinson C."/>
            <person name="Mitreva M."/>
            <person name="Nelson J."/>
            <person name="Hou S."/>
            <person name="Wollam A."/>
            <person name="Pepin K.H."/>
            <person name="Johnson M."/>
            <person name="Bhonagiri V."/>
            <person name="Nash W.E."/>
            <person name="Warren W."/>
            <person name="Chinwalla A."/>
            <person name="Mardis E.R."/>
            <person name="Wilson R.K."/>
        </authorList>
    </citation>
    <scope>NUCLEOTIDE SEQUENCE [LARGE SCALE GENOMIC DNA]</scope>
    <source>
        <strain evidence="13 14">NJ9703</strain>
    </source>
</reference>
<feature type="domain" description="Prepilin peptidase A24 N-terminal" evidence="12">
    <location>
        <begin position="25"/>
        <end position="132"/>
    </location>
</feature>
<gene>
    <name evidence="13" type="ORF">NEISUBOT_03103</name>
</gene>
<keyword evidence="4" id="KW-0997">Cell inner membrane</keyword>
<dbReference type="AlphaFoldDB" id="A0A9W5N0A4"/>
<evidence type="ECO:0000256" key="2">
    <source>
        <dbReference type="ARBA" id="ARBA00005801"/>
    </source>
</evidence>
<dbReference type="Pfam" id="PF06750">
    <property type="entry name" value="A24_N_bact"/>
    <property type="match status" value="1"/>
</dbReference>
<feature type="transmembrane region" description="Helical" evidence="10">
    <location>
        <begin position="12"/>
        <end position="38"/>
    </location>
</feature>
<evidence type="ECO:0000256" key="5">
    <source>
        <dbReference type="ARBA" id="ARBA00022692"/>
    </source>
</evidence>
<comment type="similarity">
    <text evidence="2 8">Belongs to the peptidase A24 family.</text>
</comment>
<feature type="transmembrane region" description="Helical" evidence="10">
    <location>
        <begin position="260"/>
        <end position="281"/>
    </location>
</feature>
<dbReference type="InterPro" id="IPR014032">
    <property type="entry name" value="Peptidase_A24A_bac"/>
</dbReference>
<evidence type="ECO:0000256" key="3">
    <source>
        <dbReference type="ARBA" id="ARBA00022475"/>
    </source>
</evidence>
<dbReference type="Gene3D" id="1.20.120.1220">
    <property type="match status" value="1"/>
</dbReference>
<evidence type="ECO:0000256" key="1">
    <source>
        <dbReference type="ARBA" id="ARBA00004429"/>
    </source>
</evidence>
<keyword evidence="9" id="KW-0808">Transferase</keyword>
<proteinExistence type="inferred from homology"/>
<dbReference type="InterPro" id="IPR010627">
    <property type="entry name" value="Prepilin_pept_A24_N"/>
</dbReference>
<keyword evidence="9" id="KW-0378">Hydrolase</keyword>
<dbReference type="RefSeq" id="WP_004518866.1">
    <property type="nucleotide sequence ID" value="NZ_ACEO02000001.1"/>
</dbReference>
<dbReference type="PANTHER" id="PTHR30487">
    <property type="entry name" value="TYPE 4 PREPILIN-LIKE PROTEINS LEADER PEPTIDE-PROCESSING ENZYME"/>
    <property type="match status" value="1"/>
</dbReference>
<dbReference type="InterPro" id="IPR050882">
    <property type="entry name" value="Prepilin_peptidase/N-MTase"/>
</dbReference>
<organism evidence="13 14">
    <name type="scientific">Neisseria subflava NJ9703</name>
    <dbReference type="NCBI Taxonomy" id="546268"/>
    <lineage>
        <taxon>Bacteria</taxon>
        <taxon>Pseudomonadati</taxon>
        <taxon>Pseudomonadota</taxon>
        <taxon>Betaproteobacteria</taxon>
        <taxon>Neisseriales</taxon>
        <taxon>Neisseriaceae</taxon>
        <taxon>Neisseria</taxon>
    </lineage>
</organism>
<sequence>MLDSIYSAIDALSVLAPFAIPLAVILGLLIGSFLNVVIYRTPIMMEREWTQFSKEHLGIELKDEEKQPFNLRKPDSRCPKCKSPIKLWQNIPILSYVFLGGKCHSCKTAIGIRYPLIELLTGVLFGIVAWQYGWSWATIGGFILTAILIALTFIDANTQYLPDSLTQPLIWIGLLFNLNDTFVPLHSAVLGAIAGYMSLYTLCAVYKLLTGKIGMGNGDFKLLAALGAWLGVGILPVLIFMAALVGLVGALIARVGKGQYFAFGPSLAVAGWIILVANAPITQLVQWWLVQSGFR</sequence>
<protein>
    <recommendedName>
        <fullName evidence="9">Prepilin leader peptidase/N-methyltransferase</fullName>
        <ecNumber evidence="9">2.1.1.-</ecNumber>
        <ecNumber evidence="9">3.4.23.43</ecNumber>
    </recommendedName>
</protein>
<comment type="function">
    <text evidence="9">Plays an essential role in type IV pili and type II pseudopili formation by proteolytically removing the leader sequence from substrate proteins and subsequently monomethylating the alpha-amino group of the newly exposed N-terminal phenylalanine.</text>
</comment>
<dbReference type="EC" id="2.1.1.-" evidence="9"/>
<evidence type="ECO:0000256" key="9">
    <source>
        <dbReference type="RuleBase" id="RU003794"/>
    </source>
</evidence>
<keyword evidence="7 10" id="KW-0472">Membrane</keyword>
<keyword evidence="9" id="KW-0489">Methyltransferase</keyword>
<comment type="catalytic activity">
    <reaction evidence="9">
        <text>Typically cleaves a -Gly-|-Phe- bond to release an N-terminal, basic peptide of 5-8 residues from type IV prepilin, and then N-methylates the new N-terminal amino group, the methyl donor being S-adenosyl-L-methionine.</text>
        <dbReference type="EC" id="3.4.23.43"/>
    </reaction>
</comment>
<dbReference type="EC" id="3.4.23.43" evidence="9"/>
<dbReference type="GO" id="GO:0004190">
    <property type="term" value="F:aspartic-type endopeptidase activity"/>
    <property type="evidence" value="ECO:0007669"/>
    <property type="project" value="UniProtKB-EC"/>
</dbReference>
<keyword evidence="9" id="KW-0511">Multifunctional enzyme</keyword>
<evidence type="ECO:0000313" key="14">
    <source>
        <dbReference type="Proteomes" id="UP000004621"/>
    </source>
</evidence>
<dbReference type="Proteomes" id="UP000004621">
    <property type="component" value="Unassembled WGS sequence"/>
</dbReference>
<name>A0A9W5N0A4_NEISU</name>
<keyword evidence="3" id="KW-1003">Cell membrane</keyword>
<keyword evidence="5 9" id="KW-0812">Transmembrane</keyword>
<dbReference type="Pfam" id="PF01478">
    <property type="entry name" value="Peptidase_A24"/>
    <property type="match status" value="1"/>
</dbReference>
<dbReference type="PRINTS" id="PR00864">
    <property type="entry name" value="PREPILNPTASE"/>
</dbReference>
<evidence type="ECO:0000259" key="11">
    <source>
        <dbReference type="Pfam" id="PF01478"/>
    </source>
</evidence>
<keyword evidence="9" id="KW-0645">Protease</keyword>
<dbReference type="GO" id="GO:0005886">
    <property type="term" value="C:plasma membrane"/>
    <property type="evidence" value="ECO:0007669"/>
    <property type="project" value="UniProtKB-SubCell"/>
</dbReference>
<feature type="domain" description="Prepilin type IV endopeptidase peptidase" evidence="11">
    <location>
        <begin position="142"/>
        <end position="250"/>
    </location>
</feature>
<evidence type="ECO:0000256" key="10">
    <source>
        <dbReference type="SAM" id="Phobius"/>
    </source>
</evidence>
<evidence type="ECO:0000259" key="12">
    <source>
        <dbReference type="Pfam" id="PF06750"/>
    </source>
</evidence>
<evidence type="ECO:0000256" key="7">
    <source>
        <dbReference type="ARBA" id="ARBA00023136"/>
    </source>
</evidence>
<dbReference type="GO" id="GO:0032259">
    <property type="term" value="P:methylation"/>
    <property type="evidence" value="ECO:0007669"/>
    <property type="project" value="UniProtKB-KW"/>
</dbReference>
<comment type="subcellular location">
    <subcellularLocation>
        <location evidence="1">Cell inner membrane</location>
        <topology evidence="1">Multi-pass membrane protein</topology>
    </subcellularLocation>
    <subcellularLocation>
        <location evidence="9">Cell membrane</location>
        <topology evidence="9">Multi-pass membrane protein</topology>
    </subcellularLocation>
</comment>